<sequence length="645" mass="73940">MVRRFNFTETEWRSLHQFCENGDGNMTDTDISFIDALRYQARSEQIENDCFRHLLPIRTQSLQVFPPENICNYLKNTMDFTRQLNYSNSCWTEEKQEWFPLTYAVIAVLCGLLTTMILSTWFNSCDRRKLKKDEKAHANDFDSEKKGVHILLTAFSIKENIKVWSSSTVNERHLKCIDGIRFLSISWVILAFTFLLCPIEISQQMIQVYPKWSMYLVFTAHFASDTFFTVSGLLLTYRTLASLEKKESILKPFFRRLFRFLPAYAIVIFTSATIIPFFREHNYVLHSNANNCRENWWTNLLFINNIVLSKSSTACHQETWYLAADMQFYVVSLVLIYLLWASSKIGLAAIFGLLLAAIAFPTAFTATNELIPSPVKLIFQSLTPSEVDEYVDFYIKPWNRGEPYLVGILGGYFLHHHNTKNLQTKKVPAAFPVVGWTLSSLVALALIYGLHIAHNAEDVVPKAEAAVYGGLHSLCWSCIVVWTVIACSLGCGGWINDLLAWNVFLPLSRLTFCIFIVCTNVQLVFHLFHYENGLLPSTLTMTGYFFAHLIASLIVAFILHVVVQLPFLQMGNLMTKSESANDGKGRKRIPRERYGLYYMGANMEVKVNIGEFEKAAGKEKRERPTVRYGLFYDGLNKDAVIDVQR</sequence>
<gene>
    <name evidence="3" type="ORF">ODALV1_LOCUS6512</name>
</gene>
<keyword evidence="1" id="KW-0812">Transmembrane</keyword>
<protein>
    <recommendedName>
        <fullName evidence="2">Acyltransferase 3 domain-containing protein</fullName>
    </recommendedName>
</protein>
<keyword evidence="1" id="KW-0472">Membrane</keyword>
<dbReference type="Pfam" id="PF01757">
    <property type="entry name" value="Acyl_transf_3"/>
    <property type="match status" value="1"/>
</dbReference>
<evidence type="ECO:0000259" key="2">
    <source>
        <dbReference type="Pfam" id="PF01757"/>
    </source>
</evidence>
<reference evidence="3 4" key="1">
    <citation type="submission" date="2024-08" db="EMBL/GenBank/DDBJ databases">
        <authorList>
            <person name="Cucini C."/>
            <person name="Frati F."/>
        </authorList>
    </citation>
    <scope>NUCLEOTIDE SEQUENCE [LARGE SCALE GENOMIC DNA]</scope>
</reference>
<dbReference type="InterPro" id="IPR052728">
    <property type="entry name" value="O2_lipid_transport_reg"/>
</dbReference>
<dbReference type="PANTHER" id="PTHR11161:SF0">
    <property type="entry name" value="O-ACYLTRANSFERASE LIKE PROTEIN"/>
    <property type="match status" value="1"/>
</dbReference>
<feature type="domain" description="Acyltransferase 3" evidence="2">
    <location>
        <begin position="175"/>
        <end position="560"/>
    </location>
</feature>
<feature type="transmembrane region" description="Helical" evidence="1">
    <location>
        <begin position="101"/>
        <end position="122"/>
    </location>
</feature>
<accession>A0ABP1Q5K8</accession>
<evidence type="ECO:0000313" key="4">
    <source>
        <dbReference type="Proteomes" id="UP001642540"/>
    </source>
</evidence>
<name>A0ABP1Q5K8_9HEXA</name>
<evidence type="ECO:0000256" key="1">
    <source>
        <dbReference type="SAM" id="Phobius"/>
    </source>
</evidence>
<dbReference type="EMBL" id="CAXLJM020000020">
    <property type="protein sequence ID" value="CAL8086694.1"/>
    <property type="molecule type" value="Genomic_DNA"/>
</dbReference>
<dbReference type="PANTHER" id="PTHR11161">
    <property type="entry name" value="O-ACYLTRANSFERASE"/>
    <property type="match status" value="1"/>
</dbReference>
<feature type="transmembrane region" description="Helical" evidence="1">
    <location>
        <begin position="213"/>
        <end position="237"/>
    </location>
</feature>
<feature type="transmembrane region" description="Helical" evidence="1">
    <location>
        <begin position="257"/>
        <end position="278"/>
    </location>
</feature>
<keyword evidence="4" id="KW-1185">Reference proteome</keyword>
<feature type="transmembrane region" description="Helical" evidence="1">
    <location>
        <begin position="471"/>
        <end position="495"/>
    </location>
</feature>
<comment type="caution">
    <text evidence="3">The sequence shown here is derived from an EMBL/GenBank/DDBJ whole genome shotgun (WGS) entry which is preliminary data.</text>
</comment>
<evidence type="ECO:0000313" key="3">
    <source>
        <dbReference type="EMBL" id="CAL8086694.1"/>
    </source>
</evidence>
<feature type="transmembrane region" description="Helical" evidence="1">
    <location>
        <begin position="507"/>
        <end position="525"/>
    </location>
</feature>
<proteinExistence type="predicted"/>
<feature type="transmembrane region" description="Helical" evidence="1">
    <location>
        <begin position="182"/>
        <end position="201"/>
    </location>
</feature>
<feature type="transmembrane region" description="Helical" evidence="1">
    <location>
        <begin position="545"/>
        <end position="568"/>
    </location>
</feature>
<feature type="transmembrane region" description="Helical" evidence="1">
    <location>
        <begin position="347"/>
        <end position="366"/>
    </location>
</feature>
<organism evidence="3 4">
    <name type="scientific">Orchesella dallaii</name>
    <dbReference type="NCBI Taxonomy" id="48710"/>
    <lineage>
        <taxon>Eukaryota</taxon>
        <taxon>Metazoa</taxon>
        <taxon>Ecdysozoa</taxon>
        <taxon>Arthropoda</taxon>
        <taxon>Hexapoda</taxon>
        <taxon>Collembola</taxon>
        <taxon>Entomobryomorpha</taxon>
        <taxon>Entomobryoidea</taxon>
        <taxon>Orchesellidae</taxon>
        <taxon>Orchesellinae</taxon>
        <taxon>Orchesella</taxon>
    </lineage>
</organism>
<dbReference type="InterPro" id="IPR002656">
    <property type="entry name" value="Acyl_transf_3_dom"/>
</dbReference>
<dbReference type="Proteomes" id="UP001642540">
    <property type="component" value="Unassembled WGS sequence"/>
</dbReference>
<feature type="transmembrane region" description="Helical" evidence="1">
    <location>
        <begin position="429"/>
        <end position="451"/>
    </location>
</feature>
<keyword evidence="1" id="KW-1133">Transmembrane helix</keyword>